<comment type="similarity">
    <text evidence="1">Belongs to the SNAP family.</text>
</comment>
<proteinExistence type="inferred from homology"/>
<dbReference type="PANTHER" id="PTHR13768:SF8">
    <property type="entry name" value="ALPHA-SOLUBLE NSF ATTACHMENT PROTEIN"/>
    <property type="match status" value="1"/>
</dbReference>
<dbReference type="SUPFAM" id="SSF48452">
    <property type="entry name" value="TPR-like"/>
    <property type="match status" value="1"/>
</dbReference>
<name>A0A6G3MGU0_HENSL</name>
<dbReference type="AlphaFoldDB" id="A0A6G3MGU0"/>
<dbReference type="GO" id="GO:0019905">
    <property type="term" value="F:syntaxin binding"/>
    <property type="evidence" value="ECO:0007669"/>
    <property type="project" value="TreeGrafter"/>
</dbReference>
<organism evidence="4">
    <name type="scientific">Henneguya salminicola</name>
    <name type="common">Myxosporean</name>
    <dbReference type="NCBI Taxonomy" id="69463"/>
    <lineage>
        <taxon>Eukaryota</taxon>
        <taxon>Metazoa</taxon>
        <taxon>Cnidaria</taxon>
        <taxon>Myxozoa</taxon>
        <taxon>Myxosporea</taxon>
        <taxon>Bivalvulida</taxon>
        <taxon>Platysporina</taxon>
        <taxon>Myxobolidae</taxon>
        <taxon>Henneguya</taxon>
    </lineage>
</organism>
<dbReference type="GO" id="GO:0005774">
    <property type="term" value="C:vacuolar membrane"/>
    <property type="evidence" value="ECO:0007669"/>
    <property type="project" value="TreeGrafter"/>
</dbReference>
<dbReference type="InterPro" id="IPR011990">
    <property type="entry name" value="TPR-like_helical_dom_sf"/>
</dbReference>
<evidence type="ECO:0000313" key="4">
    <source>
        <dbReference type="EMBL" id="NDJ93230.1"/>
    </source>
</evidence>
<dbReference type="InterPro" id="IPR000744">
    <property type="entry name" value="NSF_attach"/>
</dbReference>
<dbReference type="GO" id="GO:0035494">
    <property type="term" value="P:SNARE complex disassembly"/>
    <property type="evidence" value="ECO:0007669"/>
    <property type="project" value="TreeGrafter"/>
</dbReference>
<dbReference type="GO" id="GO:0031201">
    <property type="term" value="C:SNARE complex"/>
    <property type="evidence" value="ECO:0007669"/>
    <property type="project" value="TreeGrafter"/>
</dbReference>
<evidence type="ECO:0000256" key="3">
    <source>
        <dbReference type="ARBA" id="ARBA00022927"/>
    </source>
</evidence>
<dbReference type="EMBL" id="GHBP01002921">
    <property type="protein sequence ID" value="NDJ93230.1"/>
    <property type="molecule type" value="Transcribed_RNA"/>
</dbReference>
<evidence type="ECO:0000256" key="2">
    <source>
        <dbReference type="ARBA" id="ARBA00022448"/>
    </source>
</evidence>
<accession>A0A6G3MGU0</accession>
<dbReference type="GO" id="GO:0006886">
    <property type="term" value="P:intracellular protein transport"/>
    <property type="evidence" value="ECO:0007669"/>
    <property type="project" value="InterPro"/>
</dbReference>
<protein>
    <submittedName>
        <fullName evidence="4">Alpha-soluble NSF attachment protein (Trinotate prediction)</fullName>
    </submittedName>
</protein>
<dbReference type="Gene3D" id="1.25.40.10">
    <property type="entry name" value="Tetratricopeptide repeat domain"/>
    <property type="match status" value="1"/>
</dbReference>
<evidence type="ECO:0000256" key="1">
    <source>
        <dbReference type="ARBA" id="ARBA00010050"/>
    </source>
</evidence>
<dbReference type="Pfam" id="PF14938">
    <property type="entry name" value="SNAP"/>
    <property type="match status" value="1"/>
</dbReference>
<keyword evidence="3" id="KW-0653">Protein transport</keyword>
<dbReference type="PANTHER" id="PTHR13768">
    <property type="entry name" value="SOLUBLE NSF ATTACHMENT PROTEIN SNAP"/>
    <property type="match status" value="1"/>
</dbReference>
<keyword evidence="2" id="KW-0813">Transport</keyword>
<reference evidence="4" key="1">
    <citation type="submission" date="2018-11" db="EMBL/GenBank/DDBJ databases">
        <title>Henneguya salminicola genome and transcriptome.</title>
        <authorList>
            <person name="Yahalomi D."/>
            <person name="Atkinson S.D."/>
            <person name="Neuhof M."/>
            <person name="Chang E.S."/>
            <person name="Philippe H."/>
            <person name="Cartwright P."/>
            <person name="Bartholomew J.L."/>
            <person name="Huchon D."/>
        </authorList>
    </citation>
    <scope>NUCLEOTIDE SEQUENCE</scope>
    <source>
        <strain evidence="4">Hz1</strain>
        <tissue evidence="4">Whole</tissue>
    </source>
</reference>
<dbReference type="PRINTS" id="PR00448">
    <property type="entry name" value="NSFATTACHMNT"/>
</dbReference>
<dbReference type="GO" id="GO:0005483">
    <property type="term" value="F:soluble NSF attachment protein activity"/>
    <property type="evidence" value="ECO:0007669"/>
    <property type="project" value="TreeGrafter"/>
</dbReference>
<sequence>MKIYETYALESLKTPLIKFGAKEYFFRACLVALCYDILEAQVYLDKFNEADPSFQNSREGELIKEILRSVDDADVNIFVDAVKKYDSISRLDPWFVQLLNRIKKPLEEFVDLT</sequence>